<comment type="catalytic activity">
    <reaction evidence="1">
        <text>ATP + protein L-histidine = ADP + protein N-phospho-L-histidine.</text>
        <dbReference type="EC" id="2.7.13.3"/>
    </reaction>
</comment>
<protein>
    <recommendedName>
        <fullName evidence="3">histidine kinase</fullName>
        <ecNumber evidence="3">2.7.13.3</ecNumber>
    </recommendedName>
</protein>
<dbReference type="PROSITE" id="PS50839">
    <property type="entry name" value="CHASE"/>
    <property type="match status" value="1"/>
</dbReference>
<evidence type="ECO:0000256" key="6">
    <source>
        <dbReference type="ARBA" id="ARBA00022692"/>
    </source>
</evidence>
<feature type="transmembrane region" description="Helical" evidence="10">
    <location>
        <begin position="21"/>
        <end position="42"/>
    </location>
</feature>
<dbReference type="Pfam" id="PF00512">
    <property type="entry name" value="HisKA"/>
    <property type="match status" value="1"/>
</dbReference>
<dbReference type="InterPro" id="IPR050351">
    <property type="entry name" value="BphY/WalK/GraS-like"/>
</dbReference>
<dbReference type="Proteomes" id="UP000584642">
    <property type="component" value="Unassembled WGS sequence"/>
</dbReference>
<dbReference type="PROSITE" id="PS50109">
    <property type="entry name" value="HIS_KIN"/>
    <property type="match status" value="1"/>
</dbReference>
<dbReference type="Gene3D" id="1.10.287.130">
    <property type="match status" value="1"/>
</dbReference>
<dbReference type="InterPro" id="IPR003594">
    <property type="entry name" value="HATPase_dom"/>
</dbReference>
<dbReference type="SMART" id="SM00388">
    <property type="entry name" value="HisKA"/>
    <property type="match status" value="1"/>
</dbReference>
<evidence type="ECO:0000256" key="2">
    <source>
        <dbReference type="ARBA" id="ARBA00004370"/>
    </source>
</evidence>
<feature type="domain" description="Histidine kinase" evidence="11">
    <location>
        <begin position="328"/>
        <end position="542"/>
    </location>
</feature>
<dbReference type="InterPro" id="IPR036097">
    <property type="entry name" value="HisK_dim/P_sf"/>
</dbReference>
<evidence type="ECO:0000259" key="12">
    <source>
        <dbReference type="PROSITE" id="PS50839"/>
    </source>
</evidence>
<dbReference type="PANTHER" id="PTHR42878:SF15">
    <property type="entry name" value="BACTERIOPHYTOCHROME"/>
    <property type="match status" value="1"/>
</dbReference>
<dbReference type="InterPro" id="IPR036890">
    <property type="entry name" value="HATPase_C_sf"/>
</dbReference>
<evidence type="ECO:0000256" key="8">
    <source>
        <dbReference type="ARBA" id="ARBA00022989"/>
    </source>
</evidence>
<dbReference type="SMART" id="SM01079">
    <property type="entry name" value="CHASE"/>
    <property type="match status" value="1"/>
</dbReference>
<evidence type="ECO:0000256" key="10">
    <source>
        <dbReference type="SAM" id="Phobius"/>
    </source>
</evidence>
<keyword evidence="14" id="KW-1185">Reference proteome</keyword>
<evidence type="ECO:0000313" key="14">
    <source>
        <dbReference type="Proteomes" id="UP000584642"/>
    </source>
</evidence>
<dbReference type="Gene3D" id="3.30.450.350">
    <property type="entry name" value="CHASE domain"/>
    <property type="match status" value="1"/>
</dbReference>
<name>A0ABX2T3K1_9PROT</name>
<dbReference type="InterPro" id="IPR004358">
    <property type="entry name" value="Sig_transdc_His_kin-like_C"/>
</dbReference>
<dbReference type="Pfam" id="PF02518">
    <property type="entry name" value="HATPase_c"/>
    <property type="match status" value="1"/>
</dbReference>
<sequence>MTGPADAGPWSGRWCRHRRTLTTMAVVTLLLAGLSVWGHGVYMRQALAERRAAVAVTAASSASALSNALNERIALVRGLTAFVSVQIGRADGTVAPDEFAAFATLLNEATSGIRNISVSPDFVVRMVYPVAGNERALGNDLLKDPRPGFAETVQRAIRTGDVTVHAPIGLLQGGVGVIARDIVFQRGEPWGAVGMVFDLERLFDEARLGASDTLQYALRDHEGRLVAGNPALFAAEPIIDRIRMPDGEWQIAAIPRGGWPAAVTGSDDYPRFVMILAAFALLVELVAFLLVERRGALERLVEQRTAELTDARLLADRRADELERFAYVAAHDLQEPLRAVSSFTQLLAKRLGDQLDEEARSYVQHSVDAARRLKALLRDVQLFLSEEKIPLPAGPIAADEVMAEVREGLGELERRMRATVVVEPLPAVLADKRRLKEMLTVLLSNALQYGHPDRPPEVRVTGRVEGDEALIGVTDNGVGIDPRFADQIFDVFKRLQPRDGDSGTGMGLAIARKMAERLGGRIALSSEPGVGSTFTLHLPRSQGRGSA</sequence>
<evidence type="ECO:0000256" key="7">
    <source>
        <dbReference type="ARBA" id="ARBA00022777"/>
    </source>
</evidence>
<dbReference type="RefSeq" id="WP_180280440.1">
    <property type="nucleotide sequence ID" value="NZ_JABFDB010000001.1"/>
</dbReference>
<dbReference type="InterPro" id="IPR003661">
    <property type="entry name" value="HisK_dim/P_dom"/>
</dbReference>
<keyword evidence="8 10" id="KW-1133">Transmembrane helix</keyword>
<dbReference type="InterPro" id="IPR005467">
    <property type="entry name" value="His_kinase_dom"/>
</dbReference>
<proteinExistence type="predicted"/>
<comment type="subcellular location">
    <subcellularLocation>
        <location evidence="2">Membrane</location>
    </subcellularLocation>
</comment>
<dbReference type="Pfam" id="PF03924">
    <property type="entry name" value="CHASE"/>
    <property type="match status" value="1"/>
</dbReference>
<evidence type="ECO:0000256" key="9">
    <source>
        <dbReference type="ARBA" id="ARBA00023136"/>
    </source>
</evidence>
<evidence type="ECO:0000259" key="11">
    <source>
        <dbReference type="PROSITE" id="PS50109"/>
    </source>
</evidence>
<dbReference type="SMART" id="SM00387">
    <property type="entry name" value="HATPase_c"/>
    <property type="match status" value="1"/>
</dbReference>
<keyword evidence="9 10" id="KW-0472">Membrane</keyword>
<evidence type="ECO:0000256" key="4">
    <source>
        <dbReference type="ARBA" id="ARBA00022553"/>
    </source>
</evidence>
<evidence type="ECO:0000256" key="3">
    <source>
        <dbReference type="ARBA" id="ARBA00012438"/>
    </source>
</evidence>
<dbReference type="Gene3D" id="3.30.565.10">
    <property type="entry name" value="Histidine kinase-like ATPase, C-terminal domain"/>
    <property type="match status" value="1"/>
</dbReference>
<dbReference type="PANTHER" id="PTHR42878">
    <property type="entry name" value="TWO-COMPONENT HISTIDINE KINASE"/>
    <property type="match status" value="1"/>
</dbReference>
<dbReference type="GO" id="GO:0016301">
    <property type="term" value="F:kinase activity"/>
    <property type="evidence" value="ECO:0007669"/>
    <property type="project" value="UniProtKB-KW"/>
</dbReference>
<feature type="domain" description="CHASE" evidence="12">
    <location>
        <begin position="119"/>
        <end position="208"/>
    </location>
</feature>
<reference evidence="13 14" key="1">
    <citation type="submission" date="2020-05" db="EMBL/GenBank/DDBJ databases">
        <title>Azospirillum oleiclasticum sp. nov, a nitrogen-fixing and heavy crude oil-emulsifying bacterium isolated from the crude oil of Yumen Oilfield.</title>
        <authorList>
            <person name="Wu D."/>
            <person name="Cai M."/>
            <person name="Zhang X."/>
        </authorList>
    </citation>
    <scope>NUCLEOTIDE SEQUENCE [LARGE SCALE GENOMIC DNA]</scope>
    <source>
        <strain evidence="13 14">ROY-1-1-2</strain>
    </source>
</reference>
<evidence type="ECO:0000256" key="5">
    <source>
        <dbReference type="ARBA" id="ARBA00022679"/>
    </source>
</evidence>
<dbReference type="CDD" id="cd00082">
    <property type="entry name" value="HisKA"/>
    <property type="match status" value="1"/>
</dbReference>
<evidence type="ECO:0000313" key="13">
    <source>
        <dbReference type="EMBL" id="NYZ18721.1"/>
    </source>
</evidence>
<comment type="caution">
    <text evidence="13">The sequence shown here is derived from an EMBL/GenBank/DDBJ whole genome shotgun (WGS) entry which is preliminary data.</text>
</comment>
<gene>
    <name evidence="13" type="ORF">HND93_03275</name>
</gene>
<dbReference type="InterPro" id="IPR042240">
    <property type="entry name" value="CHASE_sf"/>
</dbReference>
<dbReference type="EMBL" id="JABFDB010000001">
    <property type="protein sequence ID" value="NYZ18721.1"/>
    <property type="molecule type" value="Genomic_DNA"/>
</dbReference>
<dbReference type="SUPFAM" id="SSF55874">
    <property type="entry name" value="ATPase domain of HSP90 chaperone/DNA topoisomerase II/histidine kinase"/>
    <property type="match status" value="1"/>
</dbReference>
<keyword evidence="7 13" id="KW-0418">Kinase</keyword>
<dbReference type="EC" id="2.7.13.3" evidence="3"/>
<feature type="transmembrane region" description="Helical" evidence="10">
    <location>
        <begin position="272"/>
        <end position="291"/>
    </location>
</feature>
<keyword evidence="5" id="KW-0808">Transferase</keyword>
<keyword evidence="4" id="KW-0597">Phosphoprotein</keyword>
<dbReference type="InterPro" id="IPR006189">
    <property type="entry name" value="CHASE_dom"/>
</dbReference>
<organism evidence="13 14">
    <name type="scientific">Azospirillum oleiclasticum</name>
    <dbReference type="NCBI Taxonomy" id="2735135"/>
    <lineage>
        <taxon>Bacteria</taxon>
        <taxon>Pseudomonadati</taxon>
        <taxon>Pseudomonadota</taxon>
        <taxon>Alphaproteobacteria</taxon>
        <taxon>Rhodospirillales</taxon>
        <taxon>Azospirillaceae</taxon>
        <taxon>Azospirillum</taxon>
    </lineage>
</organism>
<accession>A0ABX2T3K1</accession>
<keyword evidence="6 10" id="KW-0812">Transmembrane</keyword>
<evidence type="ECO:0000256" key="1">
    <source>
        <dbReference type="ARBA" id="ARBA00000085"/>
    </source>
</evidence>
<dbReference type="PRINTS" id="PR00344">
    <property type="entry name" value="BCTRLSENSOR"/>
</dbReference>
<dbReference type="SUPFAM" id="SSF47384">
    <property type="entry name" value="Homodimeric domain of signal transducing histidine kinase"/>
    <property type="match status" value="1"/>
</dbReference>